<organism evidence="2 3">
    <name type="scientific">Panicum miliaceum</name>
    <name type="common">Proso millet</name>
    <name type="synonym">Broomcorn millet</name>
    <dbReference type="NCBI Taxonomy" id="4540"/>
    <lineage>
        <taxon>Eukaryota</taxon>
        <taxon>Viridiplantae</taxon>
        <taxon>Streptophyta</taxon>
        <taxon>Embryophyta</taxon>
        <taxon>Tracheophyta</taxon>
        <taxon>Spermatophyta</taxon>
        <taxon>Magnoliopsida</taxon>
        <taxon>Liliopsida</taxon>
        <taxon>Poales</taxon>
        <taxon>Poaceae</taxon>
        <taxon>PACMAD clade</taxon>
        <taxon>Panicoideae</taxon>
        <taxon>Panicodae</taxon>
        <taxon>Paniceae</taxon>
        <taxon>Panicinae</taxon>
        <taxon>Panicum</taxon>
        <taxon>Panicum sect. Panicum</taxon>
    </lineage>
</organism>
<comment type="caution">
    <text evidence="2">The sequence shown here is derived from an EMBL/GenBank/DDBJ whole genome shotgun (WGS) entry which is preliminary data.</text>
</comment>
<sequence length="61" mass="6908">MKLTQFSMKWENDDDETAKDQGVEQFSGSPVIDGNGDCFGVFYGVYDWDGYATALEEDEQQ</sequence>
<evidence type="ECO:0000313" key="3">
    <source>
        <dbReference type="Proteomes" id="UP000275267"/>
    </source>
</evidence>
<accession>A0A3L6T060</accession>
<dbReference type="EMBL" id="PQIB02000003">
    <property type="protein sequence ID" value="RLN29381.1"/>
    <property type="molecule type" value="Genomic_DNA"/>
</dbReference>
<keyword evidence="3" id="KW-1185">Reference proteome</keyword>
<dbReference type="Proteomes" id="UP000275267">
    <property type="component" value="Unassembled WGS sequence"/>
</dbReference>
<evidence type="ECO:0000313" key="2">
    <source>
        <dbReference type="EMBL" id="RLN29381.1"/>
    </source>
</evidence>
<name>A0A3L6T060_PANMI</name>
<reference evidence="3" key="1">
    <citation type="journal article" date="2019" name="Nat. Commun.">
        <title>The genome of broomcorn millet.</title>
        <authorList>
            <person name="Zou C."/>
            <person name="Miki D."/>
            <person name="Li D."/>
            <person name="Tang Q."/>
            <person name="Xiao L."/>
            <person name="Rajput S."/>
            <person name="Deng P."/>
            <person name="Jia W."/>
            <person name="Huang R."/>
            <person name="Zhang M."/>
            <person name="Sun Y."/>
            <person name="Hu J."/>
            <person name="Fu X."/>
            <person name="Schnable P.S."/>
            <person name="Li F."/>
            <person name="Zhang H."/>
            <person name="Feng B."/>
            <person name="Zhu X."/>
            <person name="Liu R."/>
            <person name="Schnable J.C."/>
            <person name="Zhu J.-K."/>
            <person name="Zhang H."/>
        </authorList>
    </citation>
    <scope>NUCLEOTIDE SEQUENCE [LARGE SCALE GENOMIC DNA]</scope>
</reference>
<dbReference type="AlphaFoldDB" id="A0A3L6T060"/>
<proteinExistence type="predicted"/>
<feature type="region of interest" description="Disordered" evidence="1">
    <location>
        <begin position="1"/>
        <end position="29"/>
    </location>
</feature>
<protein>
    <submittedName>
        <fullName evidence="2">Uncharacterized protein</fullName>
    </submittedName>
</protein>
<gene>
    <name evidence="2" type="ORF">C2845_PM05G25420</name>
</gene>
<evidence type="ECO:0000256" key="1">
    <source>
        <dbReference type="SAM" id="MobiDB-lite"/>
    </source>
</evidence>